<evidence type="ECO:0000313" key="5">
    <source>
        <dbReference type="Proteomes" id="UP000245910"/>
    </source>
</evidence>
<dbReference type="InterPro" id="IPR002523">
    <property type="entry name" value="MgTranspt_CorA/ZnTranspt_ZntB"/>
</dbReference>
<dbReference type="GO" id="GO:0000287">
    <property type="term" value="F:magnesium ion binding"/>
    <property type="evidence" value="ECO:0007669"/>
    <property type="project" value="TreeGrafter"/>
</dbReference>
<comment type="subcellular location">
    <subcellularLocation>
        <location evidence="1">Cell membrane</location>
        <topology evidence="1">Multi-pass membrane protein</topology>
    </subcellularLocation>
</comment>
<accession>A0A2L2STQ1</accession>
<evidence type="ECO:0000256" key="1">
    <source>
        <dbReference type="ARBA" id="ARBA00004651"/>
    </source>
</evidence>
<dbReference type="EMBL" id="LN649232">
    <property type="protein sequence ID" value="CEI41574.1"/>
    <property type="molecule type" value="Genomic_DNA"/>
</dbReference>
<evidence type="ECO:0000313" key="4">
    <source>
        <dbReference type="EMBL" id="CEI41574.1"/>
    </source>
</evidence>
<name>A0A2L2STQ1_9HYPO</name>
<sequence>MAHELSDLGRAKDDISEAESLSETPAHKVLAKERSNTANINDHKDGMPCSQEQSNADQSPDEQSDRNESSSSLEQPSQQLGDRSSHVSETEDQSVRSATSSGISSNGSDIDFEPDIHWSEVVGSERLSPRIEAKFLDLIKKKMLFMWGVGTEDVPNISIDSCGITTLRFKTDDATMNLAWDEQSRTKKDAKEVAKAQSSICQVWPRHRDVEAVKQLIVKSDGRDPPTWISSSWAEVDQTYKDDFATSRLDSIRYSGYEDTWHRWCFEAEEGYDTRNPTSPIRGKIVYCNPSGNSKGFKHFTLACFAISTSDSEPFSTADVEKNDFHLSLSYLSPNFRGGYVVLPWYLSGIHWKIRYFEPGSDQSQHEAGISSFLLSERQTATIRQGPSEINVQEKRVQINFRFLTKNPNMFHILVMSDNTLYSSYPYSPGMTQMYLSRYGLKLEKKTIHITQYLIEICRVFELSMEAWRKTLDSIDELVHVNLSDFDDRERIEDLMFDKSFDRSRDYFVALQLLRIMNEWINEVVGSMLELKDDSSLKHPIFCLFHSTENLSAADRYMKERAGPVQKRIQKKTEEINSLRDGLFNATSLRESTKAMALNQAIYVFTVVTVLFTPISFLATFWALPFLNNPREGSDIVPEPSAFRNSFIVMPLLTYVLVLGIAWHVGQENSNATLTRLVKSIWMELRQWPRSIWELRPRPPQRKTTTPSNA</sequence>
<reference evidence="5" key="1">
    <citation type="submission" date="2014-10" db="EMBL/GenBank/DDBJ databases">
        <authorList>
            <person name="King R."/>
        </authorList>
    </citation>
    <scope>NUCLEOTIDE SEQUENCE [LARGE SCALE GENOMIC DNA]</scope>
    <source>
        <strain evidence="5">A3/5</strain>
    </source>
</reference>
<dbReference type="AlphaFoldDB" id="A0A2L2STQ1"/>
<evidence type="ECO:0000256" key="3">
    <source>
        <dbReference type="SAM" id="Phobius"/>
    </source>
</evidence>
<feature type="compositionally biased region" description="Low complexity" evidence="2">
    <location>
        <begin position="100"/>
        <end position="109"/>
    </location>
</feature>
<feature type="compositionally biased region" description="Low complexity" evidence="2">
    <location>
        <begin position="69"/>
        <end position="80"/>
    </location>
</feature>
<organism evidence="4 5">
    <name type="scientific">Fusarium venenatum</name>
    <dbReference type="NCBI Taxonomy" id="56646"/>
    <lineage>
        <taxon>Eukaryota</taxon>
        <taxon>Fungi</taxon>
        <taxon>Dikarya</taxon>
        <taxon>Ascomycota</taxon>
        <taxon>Pezizomycotina</taxon>
        <taxon>Sordariomycetes</taxon>
        <taxon>Hypocreomycetidae</taxon>
        <taxon>Hypocreales</taxon>
        <taxon>Nectriaceae</taxon>
        <taxon>Fusarium</taxon>
    </lineage>
</organism>
<feature type="transmembrane region" description="Helical" evidence="3">
    <location>
        <begin position="647"/>
        <end position="666"/>
    </location>
</feature>
<dbReference type="PANTHER" id="PTHR46494:SF1">
    <property type="entry name" value="CORA FAMILY METAL ION TRANSPORTER (EUROFUNG)"/>
    <property type="match status" value="1"/>
</dbReference>
<feature type="compositionally biased region" description="Basic and acidic residues" evidence="2">
    <location>
        <begin position="30"/>
        <end position="46"/>
    </location>
</feature>
<keyword evidence="5" id="KW-1185">Reference proteome</keyword>
<keyword evidence="3" id="KW-0812">Transmembrane</keyword>
<dbReference type="GO" id="GO:0005886">
    <property type="term" value="C:plasma membrane"/>
    <property type="evidence" value="ECO:0007669"/>
    <property type="project" value="UniProtKB-SubCell"/>
</dbReference>
<dbReference type="GO" id="GO:0015087">
    <property type="term" value="F:cobalt ion transmembrane transporter activity"/>
    <property type="evidence" value="ECO:0007669"/>
    <property type="project" value="TreeGrafter"/>
</dbReference>
<dbReference type="STRING" id="56646.A0A2L2STQ1"/>
<dbReference type="Gene3D" id="1.20.58.340">
    <property type="entry name" value="Magnesium transport protein CorA, transmembrane region"/>
    <property type="match status" value="1"/>
</dbReference>
<dbReference type="GO" id="GO:0050897">
    <property type="term" value="F:cobalt ion binding"/>
    <property type="evidence" value="ECO:0007669"/>
    <property type="project" value="TreeGrafter"/>
</dbReference>
<keyword evidence="3" id="KW-0472">Membrane</keyword>
<protein>
    <submittedName>
        <fullName evidence="4">Uncharacterized protein</fullName>
    </submittedName>
</protein>
<proteinExistence type="predicted"/>
<dbReference type="GO" id="GO:0015095">
    <property type="term" value="F:magnesium ion transmembrane transporter activity"/>
    <property type="evidence" value="ECO:0007669"/>
    <property type="project" value="TreeGrafter"/>
</dbReference>
<dbReference type="Proteomes" id="UP000245910">
    <property type="component" value="Chromosome IIII"/>
</dbReference>
<keyword evidence="3" id="KW-1133">Transmembrane helix</keyword>
<feature type="transmembrane region" description="Helical" evidence="3">
    <location>
        <begin position="602"/>
        <end position="627"/>
    </location>
</feature>
<feature type="region of interest" description="Disordered" evidence="2">
    <location>
        <begin position="1"/>
        <end position="112"/>
    </location>
</feature>
<evidence type="ECO:0000256" key="2">
    <source>
        <dbReference type="SAM" id="MobiDB-lite"/>
    </source>
</evidence>
<dbReference type="Pfam" id="PF01544">
    <property type="entry name" value="CorA"/>
    <property type="match status" value="1"/>
</dbReference>
<feature type="compositionally biased region" description="Basic and acidic residues" evidence="2">
    <location>
        <begin position="1"/>
        <end position="15"/>
    </location>
</feature>
<dbReference type="PANTHER" id="PTHR46494">
    <property type="entry name" value="CORA FAMILY METAL ION TRANSPORTER (EUROFUNG)"/>
    <property type="match status" value="1"/>
</dbReference>